<keyword evidence="1" id="KW-0812">Transmembrane</keyword>
<evidence type="ECO:0000313" key="3">
    <source>
        <dbReference type="Proteomes" id="UP001152321"/>
    </source>
</evidence>
<protein>
    <submittedName>
        <fullName evidence="2">MerC domain-containing protein</fullName>
    </submittedName>
</protein>
<reference evidence="2" key="1">
    <citation type="submission" date="2022-08" db="EMBL/GenBank/DDBJ databases">
        <title>Novel Bdellovibrio Species Isolated from Svalbard: Designation Bdellovibrio svalbardensis.</title>
        <authorList>
            <person name="Mitchell R.J."/>
            <person name="Choi S.Y."/>
        </authorList>
    </citation>
    <scope>NUCLEOTIDE SEQUENCE</scope>
    <source>
        <strain evidence="2">PAP01</strain>
    </source>
</reference>
<dbReference type="Proteomes" id="UP001152321">
    <property type="component" value="Unassembled WGS sequence"/>
</dbReference>
<gene>
    <name evidence="2" type="ORF">NWE73_17845</name>
</gene>
<feature type="transmembrane region" description="Helical" evidence="1">
    <location>
        <begin position="86"/>
        <end position="105"/>
    </location>
</feature>
<organism evidence="2 3">
    <name type="scientific">Bdellovibrio svalbardensis</name>
    <dbReference type="NCBI Taxonomy" id="2972972"/>
    <lineage>
        <taxon>Bacteria</taxon>
        <taxon>Pseudomonadati</taxon>
        <taxon>Bdellovibrionota</taxon>
        <taxon>Bdellovibrionia</taxon>
        <taxon>Bdellovibrionales</taxon>
        <taxon>Pseudobdellovibrionaceae</taxon>
        <taxon>Bdellovibrio</taxon>
    </lineage>
</organism>
<feature type="transmembrane region" description="Helical" evidence="1">
    <location>
        <begin position="30"/>
        <end position="49"/>
    </location>
</feature>
<dbReference type="Pfam" id="PF03203">
    <property type="entry name" value="MerC"/>
    <property type="match status" value="1"/>
</dbReference>
<evidence type="ECO:0000313" key="2">
    <source>
        <dbReference type="EMBL" id="MDG0818250.1"/>
    </source>
</evidence>
<dbReference type="EMBL" id="JANRMI010000007">
    <property type="protein sequence ID" value="MDG0818250.1"/>
    <property type="molecule type" value="Genomic_DNA"/>
</dbReference>
<keyword evidence="1" id="KW-1133">Transmembrane helix</keyword>
<feature type="transmembrane region" description="Helical" evidence="1">
    <location>
        <begin position="61"/>
        <end position="80"/>
    </location>
</feature>
<dbReference type="InterPro" id="IPR004891">
    <property type="entry name" value="Mercury-R_MerC"/>
</dbReference>
<name>A0ABT6DMZ8_9BACT</name>
<sequence length="115" mass="12271">MTLSGLCAIHCLLTPFLVLSVPVLGEAFEQPWVHIVMALFVVPVGLYAFYSGFLHHKKKGLTALGVAGLAMVCAGLLAPVSGIDLFGHDILTIVGSLCLVVAHVLNRRACLCHRH</sequence>
<proteinExistence type="predicted"/>
<keyword evidence="1" id="KW-0472">Membrane</keyword>
<evidence type="ECO:0000256" key="1">
    <source>
        <dbReference type="SAM" id="Phobius"/>
    </source>
</evidence>
<keyword evidence="3" id="KW-1185">Reference proteome</keyword>
<comment type="caution">
    <text evidence="2">The sequence shown here is derived from an EMBL/GenBank/DDBJ whole genome shotgun (WGS) entry which is preliminary data.</text>
</comment>
<accession>A0ABT6DMZ8</accession>